<proteinExistence type="predicted"/>
<evidence type="ECO:0000313" key="2">
    <source>
        <dbReference type="EMBL" id="CAF3829431.1"/>
    </source>
</evidence>
<dbReference type="Proteomes" id="UP000663823">
    <property type="component" value="Unassembled WGS sequence"/>
</dbReference>
<dbReference type="AlphaFoldDB" id="A0A819DK83"/>
<comment type="caution">
    <text evidence="2">The sequence shown here is derived from an EMBL/GenBank/DDBJ whole genome shotgun (WGS) entry which is preliminary data.</text>
</comment>
<evidence type="ECO:0000313" key="3">
    <source>
        <dbReference type="Proteomes" id="UP000663823"/>
    </source>
</evidence>
<organism evidence="2 3">
    <name type="scientific">Rotaria sordida</name>
    <dbReference type="NCBI Taxonomy" id="392033"/>
    <lineage>
        <taxon>Eukaryota</taxon>
        <taxon>Metazoa</taxon>
        <taxon>Spiralia</taxon>
        <taxon>Gnathifera</taxon>
        <taxon>Rotifera</taxon>
        <taxon>Eurotatoria</taxon>
        <taxon>Bdelloidea</taxon>
        <taxon>Philodinida</taxon>
        <taxon>Philodinidae</taxon>
        <taxon>Rotaria</taxon>
    </lineage>
</organism>
<dbReference type="InterPro" id="IPR036705">
    <property type="entry name" value="Ribosyl_crysJ1_sf"/>
</dbReference>
<feature type="region of interest" description="Disordered" evidence="1">
    <location>
        <begin position="45"/>
        <end position="70"/>
    </location>
</feature>
<dbReference type="Gene3D" id="1.10.4080.10">
    <property type="entry name" value="ADP-ribosylation/Crystallin J1"/>
    <property type="match status" value="1"/>
</dbReference>
<evidence type="ECO:0000256" key="1">
    <source>
        <dbReference type="SAM" id="MobiDB-lite"/>
    </source>
</evidence>
<gene>
    <name evidence="2" type="ORF">OTI717_LOCUS19897</name>
</gene>
<reference evidence="2" key="1">
    <citation type="submission" date="2021-02" db="EMBL/GenBank/DDBJ databases">
        <authorList>
            <person name="Nowell W R."/>
        </authorList>
    </citation>
    <scope>NUCLEOTIDE SEQUENCE</scope>
</reference>
<protein>
    <submittedName>
        <fullName evidence="2">Uncharacterized protein</fullName>
    </submittedName>
</protein>
<dbReference type="EMBL" id="CAJOAX010002973">
    <property type="protein sequence ID" value="CAF3829431.1"/>
    <property type="molecule type" value="Genomic_DNA"/>
</dbReference>
<name>A0A819DK83_9BILA</name>
<accession>A0A819DK83</accession>
<dbReference type="SUPFAM" id="SSF101478">
    <property type="entry name" value="ADP-ribosylglycohydrolase"/>
    <property type="match status" value="1"/>
</dbReference>
<sequence length="183" mass="20400">MPGTRLQVEKIEPHEKDKGITEVYLQEQSVAGKEAPMPILKSSEHQYEQMLSGSSSSNSSHNAAFKRSTSKNYETRYSTIPKSDDHSNMAQASSYEHKTWLECQFKNHECTMIFMPNECDTYLKNPPGSIDGDMLNRIKGSMFGLLLGDALGAHVEFRPHGYLLANPVSDLQSGGTWGLEKGQ</sequence>